<comment type="subcellular location">
    <subcellularLocation>
        <location evidence="2">Cell membrane</location>
        <topology evidence="2">Multi-pass membrane protein</topology>
    </subcellularLocation>
</comment>
<dbReference type="SUPFAM" id="SSF158472">
    <property type="entry name" value="HAMP domain-like"/>
    <property type="match status" value="1"/>
</dbReference>
<reference evidence="15 16" key="1">
    <citation type="submission" date="2023-07" db="EMBL/GenBank/DDBJ databases">
        <title>Genomic Encyclopedia of Type Strains, Phase IV (KMG-IV): sequencing the most valuable type-strain genomes for metagenomic binning, comparative biology and taxonomic classification.</title>
        <authorList>
            <person name="Goeker M."/>
        </authorList>
    </citation>
    <scope>NUCLEOTIDE SEQUENCE [LARGE SCALE GENOMIC DNA]</scope>
    <source>
        <strain evidence="15 16">DSM 17723</strain>
    </source>
</reference>
<dbReference type="RefSeq" id="WP_174879233.1">
    <property type="nucleotide sequence ID" value="NZ_CADEPK010000011.1"/>
</dbReference>
<evidence type="ECO:0000256" key="4">
    <source>
        <dbReference type="ARBA" id="ARBA00022475"/>
    </source>
</evidence>
<protein>
    <recommendedName>
        <fullName evidence="3">histidine kinase</fullName>
        <ecNumber evidence="3">2.7.13.3</ecNumber>
    </recommendedName>
</protein>
<dbReference type="InterPro" id="IPR036890">
    <property type="entry name" value="HATPase_C_sf"/>
</dbReference>
<dbReference type="PANTHER" id="PTHR34220:SF7">
    <property type="entry name" value="SENSOR HISTIDINE KINASE YPDA"/>
    <property type="match status" value="1"/>
</dbReference>
<feature type="transmembrane region" description="Helical" evidence="12">
    <location>
        <begin position="21"/>
        <end position="42"/>
    </location>
</feature>
<dbReference type="EC" id="2.7.13.3" evidence="3"/>
<dbReference type="InterPro" id="IPR010559">
    <property type="entry name" value="Sig_transdc_His_kin_internal"/>
</dbReference>
<proteinExistence type="predicted"/>
<sequence>MLLKRMIKRIYRWFSRLSLQNKLVFLYTTLFMIPVFVLVFVLSHEFYENVISDTIRENEYLIEMEKIQVQKNIEAMREAAQTLISDDQLIHFVSDRRDKSVRELIEFQNEHIDSKELQSVNPLIDYSQFYIDDPSLIEMWPLLFRENRIKSRPWYERVMKQNGTELWWLKRQDYRLLSNVPDDNPKISLFREVKDSQNNHLGMIEISMLQRNFFPKMYSPITDGQSEIFIIDQEKEVFTNPANKFLREHKFKKKHFQELIQQLTQNGKNRFIYMNNSIPYLIASTEIEELNMKMVNVVSLEKIDSETRKVRYMTIIIAIVLLAILSTLTYVITSLLLKKMYKLIENMKQVEKGDFTTKIDIDGRDEFSTLAFHFRNMLSKINHLIAEAVNKQAVSKDTELRALKTQIDSHFLYNTLENIKMMAEVEGKYEISDALTSLGSMMRYNIKWKNEFVVIGEEIAHIKHYVMIMNLRLDRELVLEVVIPNELLNQEMLKLSLQPIVENAIKHGIEPSKAATRGRIIVNAYKDDQFVFVEITDNGIGMDETDLAMLNRKILHDEGYSDRQSQSGNGIGLKNVHERIVLFYGKEFGLNVRSVKGKYTSVVIKLPYLLIRGANGNV</sequence>
<evidence type="ECO:0000256" key="1">
    <source>
        <dbReference type="ARBA" id="ARBA00000085"/>
    </source>
</evidence>
<evidence type="ECO:0000256" key="9">
    <source>
        <dbReference type="ARBA" id="ARBA00022840"/>
    </source>
</evidence>
<evidence type="ECO:0000256" key="8">
    <source>
        <dbReference type="ARBA" id="ARBA00022777"/>
    </source>
</evidence>
<evidence type="ECO:0000259" key="14">
    <source>
        <dbReference type="PROSITE" id="PS50885"/>
    </source>
</evidence>
<evidence type="ECO:0000256" key="10">
    <source>
        <dbReference type="ARBA" id="ARBA00023012"/>
    </source>
</evidence>
<feature type="domain" description="Histidine kinase" evidence="13">
    <location>
        <begin position="497"/>
        <end position="610"/>
    </location>
</feature>
<dbReference type="PROSITE" id="PS50109">
    <property type="entry name" value="HIS_KIN"/>
    <property type="match status" value="1"/>
</dbReference>
<keyword evidence="11 12" id="KW-0472">Membrane</keyword>
<evidence type="ECO:0000259" key="13">
    <source>
        <dbReference type="PROSITE" id="PS50109"/>
    </source>
</evidence>
<comment type="catalytic activity">
    <reaction evidence="1">
        <text>ATP + protein L-histidine = ADP + protein N-phospho-L-histidine.</text>
        <dbReference type="EC" id="2.7.13.3"/>
    </reaction>
</comment>
<evidence type="ECO:0000256" key="11">
    <source>
        <dbReference type="ARBA" id="ARBA00023136"/>
    </source>
</evidence>
<keyword evidence="12" id="KW-0812">Transmembrane</keyword>
<gene>
    <name evidence="15" type="ORF">J2S02_004940</name>
</gene>
<dbReference type="InterPro" id="IPR005467">
    <property type="entry name" value="His_kinase_dom"/>
</dbReference>
<dbReference type="CDD" id="cd06225">
    <property type="entry name" value="HAMP"/>
    <property type="match status" value="1"/>
</dbReference>
<keyword evidence="5" id="KW-0597">Phosphoprotein</keyword>
<dbReference type="Gene3D" id="6.10.340.10">
    <property type="match status" value="1"/>
</dbReference>
<evidence type="ECO:0000256" key="2">
    <source>
        <dbReference type="ARBA" id="ARBA00004651"/>
    </source>
</evidence>
<dbReference type="SMART" id="SM00304">
    <property type="entry name" value="HAMP"/>
    <property type="match status" value="1"/>
</dbReference>
<dbReference type="SMART" id="SM00387">
    <property type="entry name" value="HATPase_c"/>
    <property type="match status" value="1"/>
</dbReference>
<keyword evidence="8 15" id="KW-0418">Kinase</keyword>
<dbReference type="Proteomes" id="UP001232245">
    <property type="component" value="Unassembled WGS sequence"/>
</dbReference>
<dbReference type="Gene3D" id="3.30.565.10">
    <property type="entry name" value="Histidine kinase-like ATPase, C-terminal domain"/>
    <property type="match status" value="1"/>
</dbReference>
<dbReference type="EMBL" id="JAUSTZ010000024">
    <property type="protein sequence ID" value="MDQ0228555.1"/>
    <property type="molecule type" value="Genomic_DNA"/>
</dbReference>
<dbReference type="PRINTS" id="PR00344">
    <property type="entry name" value="BCTRLSENSOR"/>
</dbReference>
<evidence type="ECO:0000256" key="7">
    <source>
        <dbReference type="ARBA" id="ARBA00022741"/>
    </source>
</evidence>
<keyword evidence="12" id="KW-1133">Transmembrane helix</keyword>
<keyword evidence="16" id="KW-1185">Reference proteome</keyword>
<evidence type="ECO:0000256" key="5">
    <source>
        <dbReference type="ARBA" id="ARBA00022553"/>
    </source>
</evidence>
<evidence type="ECO:0000256" key="6">
    <source>
        <dbReference type="ARBA" id="ARBA00022679"/>
    </source>
</evidence>
<dbReference type="InterPro" id="IPR003660">
    <property type="entry name" value="HAMP_dom"/>
</dbReference>
<dbReference type="Pfam" id="PF02518">
    <property type="entry name" value="HATPase_c"/>
    <property type="match status" value="1"/>
</dbReference>
<dbReference type="InterPro" id="IPR004358">
    <property type="entry name" value="Sig_transdc_His_kin-like_C"/>
</dbReference>
<keyword evidence="9" id="KW-0067">ATP-binding</keyword>
<keyword evidence="7" id="KW-0547">Nucleotide-binding</keyword>
<keyword evidence="10" id="KW-0902">Two-component regulatory system</keyword>
<feature type="transmembrane region" description="Helical" evidence="12">
    <location>
        <begin position="312"/>
        <end position="337"/>
    </location>
</feature>
<dbReference type="Pfam" id="PF00672">
    <property type="entry name" value="HAMP"/>
    <property type="match status" value="1"/>
</dbReference>
<evidence type="ECO:0000256" key="12">
    <source>
        <dbReference type="SAM" id="Phobius"/>
    </source>
</evidence>
<dbReference type="InterPro" id="IPR003594">
    <property type="entry name" value="HATPase_dom"/>
</dbReference>
<name>A0ABT9Z967_9BACI</name>
<evidence type="ECO:0000256" key="3">
    <source>
        <dbReference type="ARBA" id="ARBA00012438"/>
    </source>
</evidence>
<dbReference type="PROSITE" id="PS50885">
    <property type="entry name" value="HAMP"/>
    <property type="match status" value="1"/>
</dbReference>
<comment type="caution">
    <text evidence="15">The sequence shown here is derived from an EMBL/GenBank/DDBJ whole genome shotgun (WGS) entry which is preliminary data.</text>
</comment>
<dbReference type="GO" id="GO:0004673">
    <property type="term" value="F:protein histidine kinase activity"/>
    <property type="evidence" value="ECO:0007669"/>
    <property type="project" value="UniProtKB-EC"/>
</dbReference>
<dbReference type="InterPro" id="IPR050640">
    <property type="entry name" value="Bact_2-comp_sensor_kinase"/>
</dbReference>
<organism evidence="15 16">
    <name type="scientific">Metabacillus niabensis</name>
    <dbReference type="NCBI Taxonomy" id="324854"/>
    <lineage>
        <taxon>Bacteria</taxon>
        <taxon>Bacillati</taxon>
        <taxon>Bacillota</taxon>
        <taxon>Bacilli</taxon>
        <taxon>Bacillales</taxon>
        <taxon>Bacillaceae</taxon>
        <taxon>Metabacillus</taxon>
    </lineage>
</organism>
<dbReference type="SUPFAM" id="SSF55874">
    <property type="entry name" value="ATPase domain of HSP90 chaperone/DNA topoisomerase II/histidine kinase"/>
    <property type="match status" value="1"/>
</dbReference>
<accession>A0ABT9Z967</accession>
<keyword evidence="6 15" id="KW-0808">Transferase</keyword>
<dbReference type="PANTHER" id="PTHR34220">
    <property type="entry name" value="SENSOR HISTIDINE KINASE YPDA"/>
    <property type="match status" value="1"/>
</dbReference>
<feature type="domain" description="HAMP" evidence="14">
    <location>
        <begin position="334"/>
        <end position="386"/>
    </location>
</feature>
<evidence type="ECO:0000313" key="15">
    <source>
        <dbReference type="EMBL" id="MDQ0228555.1"/>
    </source>
</evidence>
<evidence type="ECO:0000313" key="16">
    <source>
        <dbReference type="Proteomes" id="UP001232245"/>
    </source>
</evidence>
<dbReference type="Pfam" id="PF06580">
    <property type="entry name" value="His_kinase"/>
    <property type="match status" value="1"/>
</dbReference>
<keyword evidence="4" id="KW-1003">Cell membrane</keyword>